<comment type="caution">
    <text evidence="2">The sequence shown here is derived from an EMBL/GenBank/DDBJ whole genome shotgun (WGS) entry which is preliminary data.</text>
</comment>
<feature type="transmembrane region" description="Helical" evidence="1">
    <location>
        <begin position="64"/>
        <end position="83"/>
    </location>
</feature>
<name>A0AAD9P0N1_RIDPI</name>
<evidence type="ECO:0000313" key="3">
    <source>
        <dbReference type="Proteomes" id="UP001209878"/>
    </source>
</evidence>
<keyword evidence="1" id="KW-0812">Transmembrane</keyword>
<reference evidence="2" key="1">
    <citation type="journal article" date="2023" name="Mol. Biol. Evol.">
        <title>Third-Generation Sequencing Reveals the Adaptive Role of the Epigenome in Three Deep-Sea Polychaetes.</title>
        <authorList>
            <person name="Perez M."/>
            <person name="Aroh O."/>
            <person name="Sun Y."/>
            <person name="Lan Y."/>
            <person name="Juniper S.K."/>
            <person name="Young C.R."/>
            <person name="Angers B."/>
            <person name="Qian P.Y."/>
        </authorList>
    </citation>
    <scope>NUCLEOTIDE SEQUENCE</scope>
    <source>
        <strain evidence="2">R07B-5</strain>
    </source>
</reference>
<keyword evidence="3" id="KW-1185">Reference proteome</keyword>
<sequence length="104" mass="11962">MRLSTQWRQLFLPALIVDCSCNLSTCRWVLGYDVTGMTVCILSNKLRCKHKPYLVDVTATKCKLYYFLLLFLVVYMYTCTGISQMPPSCDFTGVINHYKGNVMN</sequence>
<evidence type="ECO:0000313" key="2">
    <source>
        <dbReference type="EMBL" id="KAK2185874.1"/>
    </source>
</evidence>
<dbReference type="EMBL" id="JAODUO010000220">
    <property type="protein sequence ID" value="KAK2185874.1"/>
    <property type="molecule type" value="Genomic_DNA"/>
</dbReference>
<gene>
    <name evidence="2" type="ORF">NP493_220g01029</name>
</gene>
<proteinExistence type="predicted"/>
<keyword evidence="1" id="KW-0472">Membrane</keyword>
<protein>
    <submittedName>
        <fullName evidence="2">Uncharacterized protein</fullName>
    </submittedName>
</protein>
<organism evidence="2 3">
    <name type="scientific">Ridgeia piscesae</name>
    <name type="common">Tubeworm</name>
    <dbReference type="NCBI Taxonomy" id="27915"/>
    <lineage>
        <taxon>Eukaryota</taxon>
        <taxon>Metazoa</taxon>
        <taxon>Spiralia</taxon>
        <taxon>Lophotrochozoa</taxon>
        <taxon>Annelida</taxon>
        <taxon>Polychaeta</taxon>
        <taxon>Sedentaria</taxon>
        <taxon>Canalipalpata</taxon>
        <taxon>Sabellida</taxon>
        <taxon>Siboglinidae</taxon>
        <taxon>Ridgeia</taxon>
    </lineage>
</organism>
<evidence type="ECO:0000256" key="1">
    <source>
        <dbReference type="SAM" id="Phobius"/>
    </source>
</evidence>
<dbReference type="AlphaFoldDB" id="A0AAD9P0N1"/>
<keyword evidence="1" id="KW-1133">Transmembrane helix</keyword>
<accession>A0AAD9P0N1</accession>
<dbReference type="Proteomes" id="UP001209878">
    <property type="component" value="Unassembled WGS sequence"/>
</dbReference>